<dbReference type="GO" id="GO:0006879">
    <property type="term" value="P:intracellular iron ion homeostasis"/>
    <property type="evidence" value="ECO:0007669"/>
    <property type="project" value="TreeGrafter"/>
</dbReference>
<evidence type="ECO:0000256" key="8">
    <source>
        <dbReference type="SAM" id="Phobius"/>
    </source>
</evidence>
<sequence length="912" mass="94467">MTSLRRPAIVPAVLCVIAASVLPGSLAWRRFMSAIPNSKTVPCAGDNNYCFGTLKCEAVGHKNCKPQGDRDAFGELIGNNFQSAARSLSGVDGKASTHGRTLEAEAADLNGVARWTPSTCAADSDGDKFSNGDELGDPCCEWSYGDKPFRSIGLSNPGVKRSTPKSPSCRYAGVPAAAAAARATAAGGGIELAVAAPAAGCWCRREISLTSPDGSVATIVQRQSGTAAANETVTLCVPASMVGRSVNVSVSFGNLAGTGPAVLAGQVVASAAAGASSACATTDPARVAGTTAPPGFVKIPMLVSAGPVAVILILSIVTAVFAKAASGQCCGCARGLVLVCLSPACVCRDAGAPPRPVRVVHAAAGGASNPALTSASVEATAADKRPPAPQPRAPKAEPCPRRVLRVVCCLSRDWADEPVWNMSIGAVLAVAVIAVAAVASVVVGLNAWAQLVYAFPPSFLGRATGSALLWGMALTVALAGRNIPTVFLGVSPDRLLVIHQWVGFVTLILLLAHTVTTSLVTISMHPLGVWRTFRWDDGDEVNSGPGVVAGAALLLLGLSSTSCVRRLSYTLFVWAHVITFAASVAFTLLHLVNSESGGALFMWLSVGWLGVDTLVSLISIMVCSTRLTSASLVQDDGAPEGASVVSKLVFSRRLRGPFSRCCRTDPGQFFWLFAPSLSWTAKPITVADVVRKDDAPGKEELILYIRAPEKWSGLPGCAEATFSGSLARAVSAGTVTERVRPLFAFGPTGAPGVPFHHADVAVITAGGVGITPFMSIIRERIATPDSKRQLHLLWSVRSPALVLEMTNAWLPPSSAGLPKGTTLTIALTRKPSAKDEASLARLSGLGVTLVVGRRVAPSDWLAETFASQPTAELTLASCGPGALIQASRVAARQMAKDKQVKSVVIHEEAFGW</sequence>
<keyword evidence="3 8" id="KW-0812">Transmembrane</keyword>
<dbReference type="InterPro" id="IPR013121">
    <property type="entry name" value="Fe_red_NAD-bd_6"/>
</dbReference>
<feature type="transmembrane region" description="Helical" evidence="8">
    <location>
        <begin position="301"/>
        <end position="322"/>
    </location>
</feature>
<dbReference type="PRINTS" id="PR00466">
    <property type="entry name" value="GP91PHOX"/>
</dbReference>
<protein>
    <recommendedName>
        <fullName evidence="14">FAD-binding FR-type domain-containing protein</fullName>
    </recommendedName>
</protein>
<dbReference type="Gene3D" id="3.40.50.80">
    <property type="entry name" value="Nucleotide-binding domain of ferredoxin-NADP reductase (FNR) module"/>
    <property type="match status" value="1"/>
</dbReference>
<feature type="transmembrane region" description="Helical" evidence="8">
    <location>
        <begin position="598"/>
        <end position="622"/>
    </location>
</feature>
<feature type="transmembrane region" description="Helical" evidence="8">
    <location>
        <begin position="571"/>
        <end position="592"/>
    </location>
</feature>
<evidence type="ECO:0000256" key="5">
    <source>
        <dbReference type="ARBA" id="ARBA00023002"/>
    </source>
</evidence>
<evidence type="ECO:0008006" key="14">
    <source>
        <dbReference type="Google" id="ProtNLM"/>
    </source>
</evidence>
<evidence type="ECO:0000256" key="2">
    <source>
        <dbReference type="ARBA" id="ARBA00022448"/>
    </source>
</evidence>
<evidence type="ECO:0000256" key="4">
    <source>
        <dbReference type="ARBA" id="ARBA00022989"/>
    </source>
</evidence>
<proteinExistence type="predicted"/>
<evidence type="ECO:0000256" key="7">
    <source>
        <dbReference type="SAM" id="MobiDB-lite"/>
    </source>
</evidence>
<dbReference type="InterPro" id="IPR057626">
    <property type="entry name" value="S-S_Temptin"/>
</dbReference>
<keyword evidence="2" id="KW-0813">Transport</keyword>
<comment type="caution">
    <text evidence="12">The sequence shown here is derived from an EMBL/GenBank/DDBJ whole genome shotgun (WGS) entry which is preliminary data.</text>
</comment>
<dbReference type="GO" id="GO:0005886">
    <property type="term" value="C:plasma membrane"/>
    <property type="evidence" value="ECO:0007669"/>
    <property type="project" value="TreeGrafter"/>
</dbReference>
<keyword evidence="4 8" id="KW-1133">Transmembrane helix</keyword>
<reference evidence="12 13" key="1">
    <citation type="submission" date="2019-07" db="EMBL/GenBank/DDBJ databases">
        <title>Genomes of Cafeteria roenbergensis.</title>
        <authorList>
            <person name="Fischer M.G."/>
            <person name="Hackl T."/>
            <person name="Roman M."/>
        </authorList>
    </citation>
    <scope>NUCLEOTIDE SEQUENCE [LARGE SCALE GENOMIC DNA]</scope>
    <source>
        <strain evidence="12 13">E4-10P</strain>
    </source>
</reference>
<name>A0A5A8EPE6_CAFRO</name>
<dbReference type="PANTHER" id="PTHR32361:SF9">
    <property type="entry name" value="FERRIC REDUCTASE TRANSMEMBRANE COMPONENT 3-RELATED"/>
    <property type="match status" value="1"/>
</dbReference>
<organism evidence="12 13">
    <name type="scientific">Cafeteria roenbergensis</name>
    <name type="common">Marine flagellate</name>
    <dbReference type="NCBI Taxonomy" id="33653"/>
    <lineage>
        <taxon>Eukaryota</taxon>
        <taxon>Sar</taxon>
        <taxon>Stramenopiles</taxon>
        <taxon>Bigyra</taxon>
        <taxon>Opalozoa</taxon>
        <taxon>Bicosoecida</taxon>
        <taxon>Cafeteriaceae</taxon>
        <taxon>Cafeteria</taxon>
    </lineage>
</organism>
<evidence type="ECO:0000313" key="12">
    <source>
        <dbReference type="EMBL" id="KAA0177850.1"/>
    </source>
</evidence>
<dbReference type="SUPFAM" id="SSF52343">
    <property type="entry name" value="Ferredoxin reductase-like, C-terminal NADP-linked domain"/>
    <property type="match status" value="1"/>
</dbReference>
<dbReference type="EMBL" id="VLTO01000002">
    <property type="protein sequence ID" value="KAA0177850.1"/>
    <property type="molecule type" value="Genomic_DNA"/>
</dbReference>
<feature type="transmembrane region" description="Helical" evidence="8">
    <location>
        <begin position="502"/>
        <end position="524"/>
    </location>
</feature>
<keyword evidence="6 8" id="KW-0472">Membrane</keyword>
<feature type="domain" description="Temptin Cys/Cys disulfide" evidence="11">
    <location>
        <begin position="108"/>
        <end position="159"/>
    </location>
</feature>
<dbReference type="Pfam" id="PF24784">
    <property type="entry name" value="Temptin_C"/>
    <property type="match status" value="1"/>
</dbReference>
<evidence type="ECO:0000259" key="9">
    <source>
        <dbReference type="Pfam" id="PF01794"/>
    </source>
</evidence>
<evidence type="ECO:0000259" key="11">
    <source>
        <dbReference type="Pfam" id="PF24784"/>
    </source>
</evidence>
<feature type="transmembrane region" description="Helical" evidence="8">
    <location>
        <begin position="544"/>
        <end position="564"/>
    </location>
</feature>
<evidence type="ECO:0000256" key="1">
    <source>
        <dbReference type="ARBA" id="ARBA00004141"/>
    </source>
</evidence>
<dbReference type="InterPro" id="IPR039261">
    <property type="entry name" value="FNR_nucleotide-bd"/>
</dbReference>
<keyword evidence="5" id="KW-0560">Oxidoreductase</keyword>
<accession>A0A5A8EPE6</accession>
<dbReference type="AlphaFoldDB" id="A0A5A8EPE6"/>
<dbReference type="GO" id="GO:0000293">
    <property type="term" value="F:ferric-chelate reductase activity"/>
    <property type="evidence" value="ECO:0007669"/>
    <property type="project" value="TreeGrafter"/>
</dbReference>
<feature type="transmembrane region" description="Helical" evidence="8">
    <location>
        <begin position="426"/>
        <end position="448"/>
    </location>
</feature>
<evidence type="ECO:0000256" key="3">
    <source>
        <dbReference type="ARBA" id="ARBA00022692"/>
    </source>
</evidence>
<evidence type="ECO:0000313" key="13">
    <source>
        <dbReference type="Proteomes" id="UP000322899"/>
    </source>
</evidence>
<dbReference type="GO" id="GO:0006826">
    <property type="term" value="P:iron ion transport"/>
    <property type="evidence" value="ECO:0007669"/>
    <property type="project" value="TreeGrafter"/>
</dbReference>
<evidence type="ECO:0000259" key="10">
    <source>
        <dbReference type="Pfam" id="PF08030"/>
    </source>
</evidence>
<dbReference type="InterPro" id="IPR051410">
    <property type="entry name" value="Ferric/Cupric_Reductase"/>
</dbReference>
<dbReference type="Proteomes" id="UP000322899">
    <property type="component" value="Unassembled WGS sequence"/>
</dbReference>
<gene>
    <name evidence="12" type="ORF">FNF27_00398</name>
</gene>
<evidence type="ECO:0000256" key="6">
    <source>
        <dbReference type="ARBA" id="ARBA00023136"/>
    </source>
</evidence>
<dbReference type="PANTHER" id="PTHR32361">
    <property type="entry name" value="FERRIC/CUPRIC REDUCTASE TRANSMEMBRANE COMPONENT"/>
    <property type="match status" value="1"/>
</dbReference>
<dbReference type="InterPro" id="IPR013130">
    <property type="entry name" value="Fe3_Rdtase_TM_dom"/>
</dbReference>
<dbReference type="GO" id="GO:0015677">
    <property type="term" value="P:copper ion import"/>
    <property type="evidence" value="ECO:0007669"/>
    <property type="project" value="TreeGrafter"/>
</dbReference>
<dbReference type="Pfam" id="PF08030">
    <property type="entry name" value="NAD_binding_6"/>
    <property type="match status" value="1"/>
</dbReference>
<feature type="transmembrane region" description="Helical" evidence="8">
    <location>
        <begin position="468"/>
        <end position="490"/>
    </location>
</feature>
<dbReference type="Pfam" id="PF01794">
    <property type="entry name" value="Ferric_reduct"/>
    <property type="match status" value="1"/>
</dbReference>
<feature type="domain" description="Ferric oxidoreductase" evidence="9">
    <location>
        <begin position="465"/>
        <end position="586"/>
    </location>
</feature>
<feature type="region of interest" description="Disordered" evidence="7">
    <location>
        <begin position="376"/>
        <end position="396"/>
    </location>
</feature>
<comment type="subcellular location">
    <subcellularLocation>
        <location evidence="1">Membrane</location>
        <topology evidence="1">Multi-pass membrane protein</topology>
    </subcellularLocation>
</comment>
<dbReference type="InterPro" id="IPR000778">
    <property type="entry name" value="Cyt_b245_heavy_chain"/>
</dbReference>
<dbReference type="OrthoDB" id="111868at2759"/>
<feature type="domain" description="Ferric reductase NAD binding" evidence="10">
    <location>
        <begin position="761"/>
        <end position="888"/>
    </location>
</feature>